<keyword evidence="2" id="KW-1185">Reference proteome</keyword>
<reference evidence="1 2" key="1">
    <citation type="submission" date="2018-11" db="EMBL/GenBank/DDBJ databases">
        <authorList>
            <consortium name="Pathogen Informatics"/>
        </authorList>
    </citation>
    <scope>NUCLEOTIDE SEQUENCE [LARGE SCALE GENOMIC DNA]</scope>
</reference>
<gene>
    <name evidence="1" type="ORF">CGOC_LOCUS7595</name>
</gene>
<dbReference type="AlphaFoldDB" id="A0A3P6SWC9"/>
<sequence length="180" mass="20376">MFQNARNTNSVGTDVLEDIRNVLSNNEFSSNTRLAAAKLLLHAEHILGKEAFTHHISVDWIVLTAILEAGREEFSVKVIRTWITLFERRRVSDSDDEAVFLAGLAKYLSKKGEDLVSSLAVEEAKKLRRYLLLTFVILSELERGAKLFENAIHFVAKTVTKEEKVVSDQNRILTITTFTV</sequence>
<protein>
    <submittedName>
        <fullName evidence="1">Uncharacterized protein</fullName>
    </submittedName>
</protein>
<organism evidence="1 2">
    <name type="scientific">Cylicostephanus goldi</name>
    <name type="common">Nematode worm</name>
    <dbReference type="NCBI Taxonomy" id="71465"/>
    <lineage>
        <taxon>Eukaryota</taxon>
        <taxon>Metazoa</taxon>
        <taxon>Ecdysozoa</taxon>
        <taxon>Nematoda</taxon>
        <taxon>Chromadorea</taxon>
        <taxon>Rhabditida</taxon>
        <taxon>Rhabditina</taxon>
        <taxon>Rhabditomorpha</taxon>
        <taxon>Strongyloidea</taxon>
        <taxon>Strongylidae</taxon>
        <taxon>Cylicostephanus</taxon>
    </lineage>
</organism>
<dbReference type="EMBL" id="UYRV01026601">
    <property type="protein sequence ID" value="VDK79566.1"/>
    <property type="molecule type" value="Genomic_DNA"/>
</dbReference>
<evidence type="ECO:0000313" key="2">
    <source>
        <dbReference type="Proteomes" id="UP000271889"/>
    </source>
</evidence>
<proteinExistence type="predicted"/>
<name>A0A3P6SWC9_CYLGO</name>
<evidence type="ECO:0000313" key="1">
    <source>
        <dbReference type="EMBL" id="VDK79566.1"/>
    </source>
</evidence>
<accession>A0A3P6SWC9</accession>
<dbReference type="Proteomes" id="UP000271889">
    <property type="component" value="Unassembled WGS sequence"/>
</dbReference>